<dbReference type="Gene3D" id="1.10.260.40">
    <property type="entry name" value="lambda repressor-like DNA-binding domains"/>
    <property type="match status" value="1"/>
</dbReference>
<sequence>MVSKRLQKGRKLPTLSDVARRAEVSTATVSRYLKSDDSIKPALRERVSRAIAELDYVPHGAARALASRRSHTIGAIIPALDNHIFAVAAQSMQHHLDPAGYTLLLTNTDYDPERELNQLRSMIQRGLDGVLLIGQQHTASVYELLAQQRIPYLNAWVFDPRSDHPTLGFDNAEGARRVTRYLLDLGHRHIAMIAGQQHGNDRAAQRVQGVREALAERDLSLPAKLFREVPYTIAAARRAYFDLHQTAPEVTAVICGNDILAMGVLFECQRLGVEVPRDLSITGYDDIDIVGDMTPALTTVHVPARTIGRRAAESLLQQVNGEPIAQPIRLDADLVVRDSCGPPRKTA</sequence>
<reference evidence="5 6" key="1">
    <citation type="submission" date="2024-02" db="EMBL/GenBank/DDBJ databases">
        <title>New especies of Spiribacter isolated from saline water.</title>
        <authorList>
            <person name="Leon M.J."/>
            <person name="De La Haba R."/>
            <person name="Sanchez-Porro C."/>
            <person name="Ventosa A."/>
        </authorList>
    </citation>
    <scope>NUCLEOTIDE SEQUENCE [LARGE SCALE GENOMIC DNA]</scope>
    <source>
        <strain evidence="6">ag22IC6-390</strain>
    </source>
</reference>
<dbReference type="PROSITE" id="PS50932">
    <property type="entry name" value="HTH_LACI_2"/>
    <property type="match status" value="1"/>
</dbReference>
<evidence type="ECO:0000256" key="3">
    <source>
        <dbReference type="ARBA" id="ARBA00023163"/>
    </source>
</evidence>
<dbReference type="CDD" id="cd06273">
    <property type="entry name" value="PBP1_LacI-like"/>
    <property type="match status" value="1"/>
</dbReference>
<dbReference type="PROSITE" id="PS00356">
    <property type="entry name" value="HTH_LACI_1"/>
    <property type="match status" value="1"/>
</dbReference>
<evidence type="ECO:0000313" key="6">
    <source>
        <dbReference type="Proteomes" id="UP001556709"/>
    </source>
</evidence>
<dbReference type="InterPro" id="IPR046335">
    <property type="entry name" value="LacI/GalR-like_sensor"/>
</dbReference>
<dbReference type="GO" id="GO:0003677">
    <property type="term" value="F:DNA binding"/>
    <property type="evidence" value="ECO:0007669"/>
    <property type="project" value="UniProtKB-KW"/>
</dbReference>
<dbReference type="PANTHER" id="PTHR30146">
    <property type="entry name" value="LACI-RELATED TRANSCRIPTIONAL REPRESSOR"/>
    <property type="match status" value="1"/>
</dbReference>
<feature type="domain" description="HTH lacI-type" evidence="4">
    <location>
        <begin position="13"/>
        <end position="67"/>
    </location>
</feature>
<dbReference type="InterPro" id="IPR028082">
    <property type="entry name" value="Peripla_BP_I"/>
</dbReference>
<dbReference type="CDD" id="cd01392">
    <property type="entry name" value="HTH_LacI"/>
    <property type="match status" value="1"/>
</dbReference>
<dbReference type="SMART" id="SM00354">
    <property type="entry name" value="HTH_LACI"/>
    <property type="match status" value="1"/>
</dbReference>
<evidence type="ECO:0000256" key="2">
    <source>
        <dbReference type="ARBA" id="ARBA00023125"/>
    </source>
</evidence>
<dbReference type="InterPro" id="IPR010982">
    <property type="entry name" value="Lambda_DNA-bd_dom_sf"/>
</dbReference>
<name>A0ABV3TBT3_9GAMM</name>
<evidence type="ECO:0000256" key="1">
    <source>
        <dbReference type="ARBA" id="ARBA00023015"/>
    </source>
</evidence>
<keyword evidence="1" id="KW-0805">Transcription regulation</keyword>
<dbReference type="SUPFAM" id="SSF53822">
    <property type="entry name" value="Periplasmic binding protein-like I"/>
    <property type="match status" value="1"/>
</dbReference>
<dbReference type="Pfam" id="PF13377">
    <property type="entry name" value="Peripla_BP_3"/>
    <property type="match status" value="1"/>
</dbReference>
<keyword evidence="6" id="KW-1185">Reference proteome</keyword>
<keyword evidence="3" id="KW-0804">Transcription</keyword>
<dbReference type="Gene3D" id="3.40.50.2300">
    <property type="match status" value="2"/>
</dbReference>
<accession>A0ABV3TBT3</accession>
<evidence type="ECO:0000259" key="4">
    <source>
        <dbReference type="PROSITE" id="PS50932"/>
    </source>
</evidence>
<comment type="caution">
    <text evidence="5">The sequence shown here is derived from an EMBL/GenBank/DDBJ whole genome shotgun (WGS) entry which is preliminary data.</text>
</comment>
<dbReference type="InterPro" id="IPR000843">
    <property type="entry name" value="HTH_LacI"/>
</dbReference>
<keyword evidence="2 5" id="KW-0238">DNA-binding</keyword>
<proteinExistence type="predicted"/>
<dbReference type="RefSeq" id="WP_367958674.1">
    <property type="nucleotide sequence ID" value="NZ_JBAKFK010000002.1"/>
</dbReference>
<dbReference type="EMBL" id="JBAKFM010000002">
    <property type="protein sequence ID" value="MEX0469095.1"/>
    <property type="molecule type" value="Genomic_DNA"/>
</dbReference>
<gene>
    <name evidence="5" type="ORF">V6X73_05080</name>
</gene>
<organism evidence="5 6">
    <name type="scientific">Spiribacter pallidus</name>
    <dbReference type="NCBI Taxonomy" id="1987936"/>
    <lineage>
        <taxon>Bacteria</taxon>
        <taxon>Pseudomonadati</taxon>
        <taxon>Pseudomonadota</taxon>
        <taxon>Gammaproteobacteria</taxon>
        <taxon>Chromatiales</taxon>
        <taxon>Ectothiorhodospiraceae</taxon>
        <taxon>Spiribacter</taxon>
    </lineage>
</organism>
<protein>
    <submittedName>
        <fullName evidence="5">LacI family DNA-binding transcriptional regulator</fullName>
    </submittedName>
</protein>
<evidence type="ECO:0000313" key="5">
    <source>
        <dbReference type="EMBL" id="MEX0469095.1"/>
    </source>
</evidence>
<dbReference type="SUPFAM" id="SSF47413">
    <property type="entry name" value="lambda repressor-like DNA-binding domains"/>
    <property type="match status" value="1"/>
</dbReference>
<dbReference type="PANTHER" id="PTHR30146:SF138">
    <property type="entry name" value="TRANSCRIPTIONAL REGULATORY PROTEIN"/>
    <property type="match status" value="1"/>
</dbReference>
<dbReference type="Pfam" id="PF00356">
    <property type="entry name" value="LacI"/>
    <property type="match status" value="1"/>
</dbReference>
<dbReference type="Proteomes" id="UP001556709">
    <property type="component" value="Unassembled WGS sequence"/>
</dbReference>